<evidence type="ECO:0000313" key="2">
    <source>
        <dbReference type="Proteomes" id="UP000664781"/>
    </source>
</evidence>
<dbReference type="GO" id="GO:0005829">
    <property type="term" value="C:cytosol"/>
    <property type="evidence" value="ECO:0007669"/>
    <property type="project" value="TreeGrafter"/>
</dbReference>
<proteinExistence type="predicted"/>
<protein>
    <submittedName>
        <fullName evidence="1">Gamma-glutamyl-gamma-aminobutyrate hydrolase family protein</fullName>
    </submittedName>
</protein>
<evidence type="ECO:0000313" key="1">
    <source>
        <dbReference type="EMBL" id="MBO0653401.1"/>
    </source>
</evidence>
<dbReference type="InterPro" id="IPR044668">
    <property type="entry name" value="PuuD-like"/>
</dbReference>
<organism evidence="1 2">
    <name type="scientific">Streptomyces triculaminicus</name>
    <dbReference type="NCBI Taxonomy" id="2816232"/>
    <lineage>
        <taxon>Bacteria</taxon>
        <taxon>Bacillati</taxon>
        <taxon>Actinomycetota</taxon>
        <taxon>Actinomycetes</taxon>
        <taxon>Kitasatosporales</taxon>
        <taxon>Streptomycetaceae</taxon>
        <taxon>Streptomyces</taxon>
    </lineage>
</organism>
<dbReference type="Pfam" id="PF07722">
    <property type="entry name" value="Peptidase_C26"/>
    <property type="match status" value="1"/>
</dbReference>
<dbReference type="GO" id="GO:0006598">
    <property type="term" value="P:polyamine catabolic process"/>
    <property type="evidence" value="ECO:0007669"/>
    <property type="project" value="TreeGrafter"/>
</dbReference>
<dbReference type="SUPFAM" id="SSF52317">
    <property type="entry name" value="Class I glutamine amidotransferase-like"/>
    <property type="match status" value="1"/>
</dbReference>
<dbReference type="AlphaFoldDB" id="A0A939FJR2"/>
<comment type="caution">
    <text evidence="1">The sequence shown here is derived from an EMBL/GenBank/DDBJ whole genome shotgun (WGS) entry which is preliminary data.</text>
</comment>
<dbReference type="Proteomes" id="UP000664781">
    <property type="component" value="Unassembled WGS sequence"/>
</dbReference>
<dbReference type="PANTHER" id="PTHR43235">
    <property type="entry name" value="GLUTAMINE AMIDOTRANSFERASE PB2B2.05-RELATED"/>
    <property type="match status" value="1"/>
</dbReference>
<name>A0A939FJR2_9ACTN</name>
<dbReference type="EMBL" id="JAFMOF010000002">
    <property type="protein sequence ID" value="MBO0653401.1"/>
    <property type="molecule type" value="Genomic_DNA"/>
</dbReference>
<dbReference type="Gene3D" id="3.40.50.880">
    <property type="match status" value="1"/>
</dbReference>
<keyword evidence="2" id="KW-1185">Reference proteome</keyword>
<dbReference type="InterPro" id="IPR011697">
    <property type="entry name" value="Peptidase_C26"/>
</dbReference>
<sequence>MELNAQSQPPRSRPDGAPLIGVTTYLTRARWGVAWDLPAALLPAAYPEYVQRSGGLAVMLPPDDPAAAASVIGRLDGLVLAGGEDLDPALYGEEPHPRAGAAVPERDRWELALLAAALDQGVPVLGVCRGMQLMNVHAGGTLLQHLPDEVGHDAHNPRAGVFTGHLVKPVPGTLTARLLPDALDVATHHHQAVARLGDGLTATAHAEDGTVEALEYPGERFALGVQWHPEARDDLCLAQALVRAAASRR</sequence>
<keyword evidence="1" id="KW-0378">Hydrolase</keyword>
<gene>
    <name evidence="1" type="ORF">J1792_11535</name>
</gene>
<reference evidence="1" key="1">
    <citation type="submission" date="2021-03" db="EMBL/GenBank/DDBJ databases">
        <title>Streptomyces strains.</title>
        <authorList>
            <person name="Lund M.B."/>
            <person name="Toerring T."/>
        </authorList>
    </citation>
    <scope>NUCLEOTIDE SEQUENCE</scope>
    <source>
        <strain evidence="1">JCM 4242</strain>
    </source>
</reference>
<dbReference type="PANTHER" id="PTHR43235:SF1">
    <property type="entry name" value="GLUTAMINE AMIDOTRANSFERASE PB2B2.05-RELATED"/>
    <property type="match status" value="1"/>
</dbReference>
<dbReference type="RefSeq" id="WP_086569211.1">
    <property type="nucleotide sequence ID" value="NZ_JAFMOF010000002.1"/>
</dbReference>
<dbReference type="CDD" id="cd01745">
    <property type="entry name" value="GATase1_2"/>
    <property type="match status" value="1"/>
</dbReference>
<dbReference type="GO" id="GO:0033969">
    <property type="term" value="F:gamma-glutamyl-gamma-aminobutyrate hydrolase activity"/>
    <property type="evidence" value="ECO:0007669"/>
    <property type="project" value="TreeGrafter"/>
</dbReference>
<accession>A0A939FJR2</accession>
<dbReference type="InterPro" id="IPR029062">
    <property type="entry name" value="Class_I_gatase-like"/>
</dbReference>
<dbReference type="PROSITE" id="PS51273">
    <property type="entry name" value="GATASE_TYPE_1"/>
    <property type="match status" value="1"/>
</dbReference>